<proteinExistence type="predicted"/>
<evidence type="ECO:0000313" key="3">
    <source>
        <dbReference type="WBParaSite" id="scaffold472_cov200.g1132"/>
    </source>
</evidence>
<name>A0A915MTB8_MELJA</name>
<evidence type="ECO:0000256" key="1">
    <source>
        <dbReference type="SAM" id="MobiDB-lite"/>
    </source>
</evidence>
<protein>
    <submittedName>
        <fullName evidence="3">Uncharacterized protein</fullName>
    </submittedName>
</protein>
<reference evidence="3" key="1">
    <citation type="submission" date="2022-11" db="UniProtKB">
        <authorList>
            <consortium name="WormBaseParasite"/>
        </authorList>
    </citation>
    <scope>IDENTIFICATION</scope>
</reference>
<sequence length="231" mass="27345">MFIGRPRRSPLFPIEMWTSKYITEFQLPSTKNSVEFWHRNLQNIWSSIRQNFFRFLVRILNENEKVDAICSKLDAGEESKNKPLGKKLNSDAENLCKELNVIVGENNWNNLSKFLNDGKTFLEEIFKIIPEAYNDNKDIVGELHKSRFVDDALNIIRNNRGIFSIIFDLWHQKILSVSQPSVSQNHTHHRRSKRYNGYNYKKNDDHEDENEEDAEQIRHYNPLLLVFGNFD</sequence>
<evidence type="ECO:0000313" key="2">
    <source>
        <dbReference type="Proteomes" id="UP000887561"/>
    </source>
</evidence>
<dbReference type="AlphaFoldDB" id="A0A915MTB8"/>
<organism evidence="2 3">
    <name type="scientific">Meloidogyne javanica</name>
    <name type="common">Root-knot nematode worm</name>
    <dbReference type="NCBI Taxonomy" id="6303"/>
    <lineage>
        <taxon>Eukaryota</taxon>
        <taxon>Metazoa</taxon>
        <taxon>Ecdysozoa</taxon>
        <taxon>Nematoda</taxon>
        <taxon>Chromadorea</taxon>
        <taxon>Rhabditida</taxon>
        <taxon>Tylenchina</taxon>
        <taxon>Tylenchomorpha</taxon>
        <taxon>Tylenchoidea</taxon>
        <taxon>Meloidogynidae</taxon>
        <taxon>Meloidogyninae</taxon>
        <taxon>Meloidogyne</taxon>
        <taxon>Meloidogyne incognita group</taxon>
    </lineage>
</organism>
<feature type="region of interest" description="Disordered" evidence="1">
    <location>
        <begin position="181"/>
        <end position="214"/>
    </location>
</feature>
<accession>A0A915MTB8</accession>
<dbReference type="WBParaSite" id="scaffold472_cov200.g1132">
    <property type="protein sequence ID" value="scaffold472_cov200.g1132"/>
    <property type="gene ID" value="scaffold472_cov200.g1132"/>
</dbReference>
<dbReference type="Proteomes" id="UP000887561">
    <property type="component" value="Unplaced"/>
</dbReference>
<keyword evidence="2" id="KW-1185">Reference proteome</keyword>